<comment type="caution">
    <text evidence="1">The sequence shown here is derived from an EMBL/GenBank/DDBJ whole genome shotgun (WGS) entry which is preliminary data.</text>
</comment>
<name>A0AAE0L520_9CHLO</name>
<evidence type="ECO:0000313" key="2">
    <source>
        <dbReference type="Proteomes" id="UP001190700"/>
    </source>
</evidence>
<dbReference type="EMBL" id="LGRX02008971">
    <property type="protein sequence ID" value="KAK3272431.1"/>
    <property type="molecule type" value="Genomic_DNA"/>
</dbReference>
<organism evidence="1 2">
    <name type="scientific">Cymbomonas tetramitiformis</name>
    <dbReference type="NCBI Taxonomy" id="36881"/>
    <lineage>
        <taxon>Eukaryota</taxon>
        <taxon>Viridiplantae</taxon>
        <taxon>Chlorophyta</taxon>
        <taxon>Pyramimonadophyceae</taxon>
        <taxon>Pyramimonadales</taxon>
        <taxon>Pyramimonadaceae</taxon>
        <taxon>Cymbomonas</taxon>
    </lineage>
</organism>
<dbReference type="Proteomes" id="UP001190700">
    <property type="component" value="Unassembled WGS sequence"/>
</dbReference>
<dbReference type="AlphaFoldDB" id="A0AAE0L520"/>
<keyword evidence="2" id="KW-1185">Reference proteome</keyword>
<proteinExistence type="predicted"/>
<sequence length="80" mass="8651">MCGKRRAASGERWAASGERGAVSAALRSNFAQQLCFAQKLCCAQQLCFAQQLCVAALRSFAQLCFACEVSAEQRALSSER</sequence>
<protein>
    <submittedName>
        <fullName evidence="1">Uncharacterized protein</fullName>
    </submittedName>
</protein>
<gene>
    <name evidence="1" type="ORF">CYMTET_19275</name>
</gene>
<evidence type="ECO:0000313" key="1">
    <source>
        <dbReference type="EMBL" id="KAK3272431.1"/>
    </source>
</evidence>
<accession>A0AAE0L520</accession>
<reference evidence="1 2" key="1">
    <citation type="journal article" date="2015" name="Genome Biol. Evol.">
        <title>Comparative Genomics of a Bacterivorous Green Alga Reveals Evolutionary Causalities and Consequences of Phago-Mixotrophic Mode of Nutrition.</title>
        <authorList>
            <person name="Burns J.A."/>
            <person name="Paasch A."/>
            <person name="Narechania A."/>
            <person name="Kim E."/>
        </authorList>
    </citation>
    <scope>NUCLEOTIDE SEQUENCE [LARGE SCALE GENOMIC DNA]</scope>
    <source>
        <strain evidence="1 2">PLY_AMNH</strain>
    </source>
</reference>